<organism evidence="1 2">
    <name type="scientific">Durusdinium trenchii</name>
    <dbReference type="NCBI Taxonomy" id="1381693"/>
    <lineage>
        <taxon>Eukaryota</taxon>
        <taxon>Sar</taxon>
        <taxon>Alveolata</taxon>
        <taxon>Dinophyceae</taxon>
        <taxon>Suessiales</taxon>
        <taxon>Symbiodiniaceae</taxon>
        <taxon>Durusdinium</taxon>
    </lineage>
</organism>
<sequence length="104" mass="12148">MCLGGSMQQIVTLVRFESPNPSKLFFTACILVQPTRPRIFSHQSHWDLFGWIKWTQRRVHKSRRRCVSEPSNVLAAGHFKDKLVAHQATNFRENLQSNRQVNML</sequence>
<evidence type="ECO:0000313" key="1">
    <source>
        <dbReference type="EMBL" id="CAK9026323.1"/>
    </source>
</evidence>
<evidence type="ECO:0000313" key="2">
    <source>
        <dbReference type="Proteomes" id="UP001642484"/>
    </source>
</evidence>
<comment type="caution">
    <text evidence="1">The sequence shown here is derived from an EMBL/GenBank/DDBJ whole genome shotgun (WGS) entry which is preliminary data.</text>
</comment>
<proteinExistence type="predicted"/>
<reference evidence="1 2" key="1">
    <citation type="submission" date="2024-02" db="EMBL/GenBank/DDBJ databases">
        <authorList>
            <person name="Chen Y."/>
            <person name="Shah S."/>
            <person name="Dougan E. K."/>
            <person name="Thang M."/>
            <person name="Chan C."/>
        </authorList>
    </citation>
    <scope>NUCLEOTIDE SEQUENCE [LARGE SCALE GENOMIC DNA]</scope>
</reference>
<keyword evidence="2" id="KW-1185">Reference proteome</keyword>
<name>A0ABP0KHL5_9DINO</name>
<protein>
    <submittedName>
        <fullName evidence="1">Uncharacterized protein</fullName>
    </submittedName>
</protein>
<gene>
    <name evidence="1" type="ORF">CCMP2556_LOCUS16320</name>
</gene>
<dbReference type="EMBL" id="CAXAMN010008724">
    <property type="protein sequence ID" value="CAK9026323.1"/>
    <property type="molecule type" value="Genomic_DNA"/>
</dbReference>
<accession>A0ABP0KHL5</accession>
<dbReference type="Proteomes" id="UP001642484">
    <property type="component" value="Unassembled WGS sequence"/>
</dbReference>